<feature type="transmembrane region" description="Helical" evidence="7">
    <location>
        <begin position="293"/>
        <end position="311"/>
    </location>
</feature>
<dbReference type="Gene3D" id="1.20.1250.20">
    <property type="entry name" value="MFS general substrate transporter like domains"/>
    <property type="match status" value="1"/>
</dbReference>
<evidence type="ECO:0000256" key="3">
    <source>
        <dbReference type="ARBA" id="ARBA00022692"/>
    </source>
</evidence>
<name>A0A2I2KNX7_9ACTN</name>
<evidence type="ECO:0000256" key="2">
    <source>
        <dbReference type="ARBA" id="ARBA00008432"/>
    </source>
</evidence>
<feature type="transmembrane region" description="Helical" evidence="7">
    <location>
        <begin position="404"/>
        <end position="427"/>
    </location>
</feature>
<evidence type="ECO:0000256" key="1">
    <source>
        <dbReference type="ARBA" id="ARBA00004141"/>
    </source>
</evidence>
<dbReference type="GO" id="GO:0015112">
    <property type="term" value="F:nitrate transmembrane transporter activity"/>
    <property type="evidence" value="ECO:0007669"/>
    <property type="project" value="InterPro"/>
</dbReference>
<evidence type="ECO:0000313" key="9">
    <source>
        <dbReference type="Proteomes" id="UP000234331"/>
    </source>
</evidence>
<dbReference type="AlphaFoldDB" id="A0A2I2KNX7"/>
<feature type="transmembrane region" description="Helical" evidence="7">
    <location>
        <begin position="119"/>
        <end position="138"/>
    </location>
</feature>
<feature type="transmembrane region" description="Helical" evidence="7">
    <location>
        <begin position="439"/>
        <end position="459"/>
    </location>
</feature>
<feature type="transmembrane region" description="Helical" evidence="7">
    <location>
        <begin position="323"/>
        <end position="342"/>
    </location>
</feature>
<dbReference type="SUPFAM" id="SSF103473">
    <property type="entry name" value="MFS general substrate transporter"/>
    <property type="match status" value="1"/>
</dbReference>
<feature type="transmembrane region" description="Helical" evidence="7">
    <location>
        <begin position="144"/>
        <end position="163"/>
    </location>
</feature>
<dbReference type="CDD" id="cd17341">
    <property type="entry name" value="MFS_NRT2_like"/>
    <property type="match status" value="1"/>
</dbReference>
<evidence type="ECO:0000256" key="7">
    <source>
        <dbReference type="SAM" id="Phobius"/>
    </source>
</evidence>
<dbReference type="Proteomes" id="UP000234331">
    <property type="component" value="Unassembled WGS sequence"/>
</dbReference>
<feature type="transmembrane region" description="Helical" evidence="7">
    <location>
        <begin position="211"/>
        <end position="233"/>
    </location>
</feature>
<feature type="region of interest" description="Disordered" evidence="6">
    <location>
        <begin position="1"/>
        <end position="20"/>
    </location>
</feature>
<feature type="transmembrane region" description="Helical" evidence="7">
    <location>
        <begin position="261"/>
        <end position="281"/>
    </location>
</feature>
<dbReference type="InterPro" id="IPR036259">
    <property type="entry name" value="MFS_trans_sf"/>
</dbReference>
<gene>
    <name evidence="8" type="ORF">FRACA_1860001</name>
</gene>
<feature type="transmembrane region" description="Helical" evidence="7">
    <location>
        <begin position="45"/>
        <end position="69"/>
    </location>
</feature>
<reference evidence="8 9" key="1">
    <citation type="submission" date="2017-06" db="EMBL/GenBank/DDBJ databases">
        <authorList>
            <person name="Kim H.J."/>
            <person name="Triplett B.A."/>
        </authorList>
    </citation>
    <scope>NUCLEOTIDE SEQUENCE [LARGE SCALE GENOMIC DNA]</scope>
    <source>
        <strain evidence="8">FRACA_ARgP5</strain>
    </source>
</reference>
<evidence type="ECO:0000256" key="5">
    <source>
        <dbReference type="ARBA" id="ARBA00023136"/>
    </source>
</evidence>
<keyword evidence="4 7" id="KW-1133">Transmembrane helix</keyword>
<evidence type="ECO:0000256" key="4">
    <source>
        <dbReference type="ARBA" id="ARBA00022989"/>
    </source>
</evidence>
<keyword evidence="9" id="KW-1185">Reference proteome</keyword>
<dbReference type="Pfam" id="PF07690">
    <property type="entry name" value="MFS_1"/>
    <property type="match status" value="1"/>
</dbReference>
<feature type="transmembrane region" description="Helical" evidence="7">
    <location>
        <begin position="184"/>
        <end position="205"/>
    </location>
</feature>
<protein>
    <submittedName>
        <fullName evidence="8">Nitrate transporter</fullName>
    </submittedName>
</protein>
<dbReference type="EMBL" id="FZMO01000097">
    <property type="protein sequence ID" value="SNQ47375.1"/>
    <property type="molecule type" value="Genomic_DNA"/>
</dbReference>
<keyword evidence="5 7" id="KW-0472">Membrane</keyword>
<sequence>MSTSDTDPARSGRGGRRSGRWIDEWRPEDAEFWNGTGRRIARRNLLWSVVAEHFGFSVWVMWSILVIKMGANSHGGPGPAGFSLTTDQQLWLVAVPSGVGAFLRLPYTFAVPAFGGRNWTIFSALLLIVPCGLMMWAVQHPELSMGWLLLIAAVAGVGGGNFASSMTNISFFYPEKEKGWALGLNAAGGNLGVAVIQKLGATVIAAGTGTALARIGLIYIPLAIIAAVGALLFMDNLRDARADVASTASAARRGQTWIMSFLYIGTFGSFIGYSTAFPALLKNPALFDRADVALSYGFLGALVGSVARPLGGRLGDRLGGARVTVAAFAAMTLGGLGAVASIGPKGKILDHPNFGLFFASFMLLFLASGIGNGSTYRMIPAIFARRGRENGGDAGAMRRAREEAAGAIGICSAVGAFGGFLVPIIYAQSNKAYGTIAPALWVYIGLFVVMAAVTWWSYLRRGGIEAAPARAGDAPAAVPAQLRAPVVSGEQAPAGTTASAASTS</sequence>
<dbReference type="InterPro" id="IPR044772">
    <property type="entry name" value="NO3_transporter"/>
</dbReference>
<dbReference type="RefSeq" id="WP_101831243.1">
    <property type="nucleotide sequence ID" value="NZ_FZMO01000097.1"/>
</dbReference>
<comment type="similarity">
    <text evidence="2">Belongs to the major facilitator superfamily. Nitrate/nitrite porter (TC 2.A.1.8) family.</text>
</comment>
<dbReference type="GO" id="GO:0016020">
    <property type="term" value="C:membrane"/>
    <property type="evidence" value="ECO:0007669"/>
    <property type="project" value="UniProtKB-SubCell"/>
</dbReference>
<dbReference type="PANTHER" id="PTHR23515">
    <property type="entry name" value="HIGH-AFFINITY NITRATE TRANSPORTER 2.3"/>
    <property type="match status" value="1"/>
</dbReference>
<feature type="transmembrane region" description="Helical" evidence="7">
    <location>
        <begin position="89"/>
        <end position="107"/>
    </location>
</feature>
<dbReference type="InterPro" id="IPR011701">
    <property type="entry name" value="MFS"/>
</dbReference>
<keyword evidence="3 7" id="KW-0812">Transmembrane</keyword>
<dbReference type="OrthoDB" id="9771451at2"/>
<evidence type="ECO:0000256" key="6">
    <source>
        <dbReference type="SAM" id="MobiDB-lite"/>
    </source>
</evidence>
<proteinExistence type="inferred from homology"/>
<evidence type="ECO:0000313" key="8">
    <source>
        <dbReference type="EMBL" id="SNQ47375.1"/>
    </source>
</evidence>
<comment type="subcellular location">
    <subcellularLocation>
        <location evidence="1">Membrane</location>
        <topology evidence="1">Multi-pass membrane protein</topology>
    </subcellularLocation>
</comment>
<organism evidence="8 9">
    <name type="scientific">Frankia canadensis</name>
    <dbReference type="NCBI Taxonomy" id="1836972"/>
    <lineage>
        <taxon>Bacteria</taxon>
        <taxon>Bacillati</taxon>
        <taxon>Actinomycetota</taxon>
        <taxon>Actinomycetes</taxon>
        <taxon>Frankiales</taxon>
        <taxon>Frankiaceae</taxon>
        <taxon>Frankia</taxon>
    </lineage>
</organism>
<feature type="transmembrane region" description="Helical" evidence="7">
    <location>
        <begin position="354"/>
        <end position="376"/>
    </location>
</feature>
<accession>A0A2I2KNX7</accession>